<dbReference type="AlphaFoldDB" id="A0A859ACD7"/>
<keyword evidence="3" id="KW-0862">Zinc</keyword>
<evidence type="ECO:0000313" key="7">
    <source>
        <dbReference type="EMBL" id="QWY77655.1"/>
    </source>
</evidence>
<evidence type="ECO:0000256" key="1">
    <source>
        <dbReference type="ARBA" id="ARBA00005495"/>
    </source>
</evidence>
<evidence type="ECO:0000313" key="8">
    <source>
        <dbReference type="Proteomes" id="UP000075653"/>
    </source>
</evidence>
<keyword evidence="4 6" id="KW-0456">Lyase</keyword>
<dbReference type="EC" id="4.4.1.22" evidence="6"/>
<dbReference type="InterPro" id="IPR006913">
    <property type="entry name" value="CENP-V/GFA"/>
</dbReference>
<protein>
    <submittedName>
        <fullName evidence="7">GFA family protein</fullName>
    </submittedName>
    <submittedName>
        <fullName evidence="6">Putative glutathione-dependent formaldehyde-activating enzyme</fullName>
        <ecNumber evidence="6">4.4.1.22</ecNumber>
    </submittedName>
</protein>
<sequence>MLKGSCLCGGVTYEVHSELGPIIMCHCSKCRKATGTAFATNTPINTADLKLVTGENLLSEFESSPNVFRVFCKNCGSPLYSRRAITPEVIRLRIGTLDSAIDDKPTANVFVASKAEWYEIADDLPQYAERP</sequence>
<accession>A0A859ACD7</accession>
<dbReference type="PANTHER" id="PTHR33337">
    <property type="entry name" value="GFA DOMAIN-CONTAINING PROTEIN"/>
    <property type="match status" value="1"/>
</dbReference>
<dbReference type="PANTHER" id="PTHR33337:SF40">
    <property type="entry name" value="CENP-V_GFA DOMAIN-CONTAINING PROTEIN-RELATED"/>
    <property type="match status" value="1"/>
</dbReference>
<dbReference type="EMBL" id="LRRD01000025">
    <property type="protein sequence ID" value="KXW58100.1"/>
    <property type="molecule type" value="Genomic_DNA"/>
</dbReference>
<gene>
    <name evidence="6" type="ORF">FEMY_13970</name>
    <name evidence="7" type="ORF">JZL65_00770</name>
</gene>
<evidence type="ECO:0000256" key="2">
    <source>
        <dbReference type="ARBA" id="ARBA00022723"/>
    </source>
</evidence>
<keyword evidence="8" id="KW-1185">Reference proteome</keyword>
<reference evidence="7" key="2">
    <citation type="submission" date="2021-02" db="EMBL/GenBank/DDBJ databases">
        <title>Comparative genomics of Ferrovum myxofaciens strains, predominant extremophile bacteria forming large biofilm stalactites in acid mine ecosystems.</title>
        <authorList>
            <person name="Burkartova K."/>
            <person name="Ridl J."/>
            <person name="Pajer P."/>
            <person name="Falteisek L."/>
        </authorList>
    </citation>
    <scope>NUCLEOTIDE SEQUENCE</scope>
    <source>
        <strain evidence="7">MI1III</strain>
    </source>
</reference>
<accession>A0A149VXZ8</accession>
<dbReference type="Gene3D" id="3.90.1590.10">
    <property type="entry name" value="glutathione-dependent formaldehyde- activating enzyme (gfa)"/>
    <property type="match status" value="1"/>
</dbReference>
<dbReference type="GO" id="GO:0051907">
    <property type="term" value="F:S-(hydroxymethyl)glutathione synthase activity"/>
    <property type="evidence" value="ECO:0007669"/>
    <property type="project" value="UniProtKB-EC"/>
</dbReference>
<dbReference type="Proteomes" id="UP000683551">
    <property type="component" value="Chromosome"/>
</dbReference>
<name>A0A859ACD7_9PROT</name>
<evidence type="ECO:0000256" key="3">
    <source>
        <dbReference type="ARBA" id="ARBA00022833"/>
    </source>
</evidence>
<dbReference type="GeneID" id="301708380"/>
<dbReference type="Proteomes" id="UP000075653">
    <property type="component" value="Unassembled WGS sequence"/>
</dbReference>
<dbReference type="PATRIC" id="fig|1789004.3.peg.1415"/>
<dbReference type="SUPFAM" id="SSF51316">
    <property type="entry name" value="Mss4-like"/>
    <property type="match status" value="1"/>
</dbReference>
<dbReference type="EMBL" id="CP071137">
    <property type="protein sequence ID" value="QWY77655.1"/>
    <property type="molecule type" value="Genomic_DNA"/>
</dbReference>
<comment type="similarity">
    <text evidence="1">Belongs to the Gfa family.</text>
</comment>
<reference evidence="6 8" key="1">
    <citation type="submission" date="2016-01" db="EMBL/GenBank/DDBJ databases">
        <title>Genome sequence of the acidophilic iron oxidising Ferrovum strain Z-31.</title>
        <authorList>
            <person name="Poehlein A."/>
            <person name="Ullrich S.R."/>
            <person name="Schloemann M."/>
            <person name="Muehling M."/>
            <person name="Daniel R."/>
        </authorList>
    </citation>
    <scope>NUCLEOTIDE SEQUENCE [LARGE SCALE GENOMIC DNA]</scope>
    <source>
        <strain evidence="6 8">Z-31</strain>
    </source>
</reference>
<proteinExistence type="inferred from homology"/>
<evidence type="ECO:0000259" key="5">
    <source>
        <dbReference type="PROSITE" id="PS51891"/>
    </source>
</evidence>
<organism evidence="6 8">
    <name type="scientific">Ferrovum myxofaciens</name>
    <dbReference type="NCBI Taxonomy" id="416213"/>
    <lineage>
        <taxon>Bacteria</taxon>
        <taxon>Pseudomonadati</taxon>
        <taxon>Pseudomonadota</taxon>
        <taxon>Betaproteobacteria</taxon>
        <taxon>Ferrovales</taxon>
        <taxon>Ferrovaceae</taxon>
        <taxon>Ferrovum</taxon>
    </lineage>
</organism>
<dbReference type="RefSeq" id="WP_082783207.1">
    <property type="nucleotide sequence ID" value="NZ_CP053675.1"/>
</dbReference>
<keyword evidence="2" id="KW-0479">Metal-binding</keyword>
<dbReference type="Pfam" id="PF04828">
    <property type="entry name" value="GFA"/>
    <property type="match status" value="1"/>
</dbReference>
<dbReference type="InterPro" id="IPR011057">
    <property type="entry name" value="Mss4-like_sf"/>
</dbReference>
<evidence type="ECO:0000313" key="6">
    <source>
        <dbReference type="EMBL" id="KXW58100.1"/>
    </source>
</evidence>
<dbReference type="OrthoDB" id="327703at2"/>
<dbReference type="PROSITE" id="PS51891">
    <property type="entry name" value="CENP_V_GFA"/>
    <property type="match status" value="1"/>
</dbReference>
<dbReference type="GO" id="GO:0046872">
    <property type="term" value="F:metal ion binding"/>
    <property type="evidence" value="ECO:0007669"/>
    <property type="project" value="UniProtKB-KW"/>
</dbReference>
<evidence type="ECO:0000256" key="4">
    <source>
        <dbReference type="ARBA" id="ARBA00023239"/>
    </source>
</evidence>
<feature type="domain" description="CENP-V/GFA" evidence="5">
    <location>
        <begin position="2"/>
        <end position="119"/>
    </location>
</feature>